<feature type="transmembrane region" description="Helical" evidence="8">
    <location>
        <begin position="392"/>
        <end position="414"/>
    </location>
</feature>
<dbReference type="InterPro" id="IPR005828">
    <property type="entry name" value="MFS_sugar_transport-like"/>
</dbReference>
<feature type="transmembrane region" description="Helical" evidence="8">
    <location>
        <begin position="495"/>
        <end position="516"/>
    </location>
</feature>
<dbReference type="AlphaFoldDB" id="A0A010SCX6"/>
<dbReference type="InterPro" id="IPR020846">
    <property type="entry name" value="MFS_dom"/>
</dbReference>
<feature type="domain" description="Major facilitator superfamily (MFS) profile" evidence="9">
    <location>
        <begin position="78"/>
        <end position="520"/>
    </location>
</feature>
<gene>
    <name evidence="10" type="ORF">CFIO01_06094</name>
</gene>
<keyword evidence="11" id="KW-1185">Reference proteome</keyword>
<dbReference type="PANTHER" id="PTHR48022:SF9">
    <property type="entry name" value="MAJOR FACILITATOR SUPERFAMILY (MFS) PROFILE DOMAIN-CONTAINING PROTEIN"/>
    <property type="match status" value="1"/>
</dbReference>
<dbReference type="PROSITE" id="PS50850">
    <property type="entry name" value="MFS"/>
    <property type="match status" value="1"/>
</dbReference>
<dbReference type="GO" id="GO:0005351">
    <property type="term" value="F:carbohydrate:proton symporter activity"/>
    <property type="evidence" value="ECO:0007669"/>
    <property type="project" value="TreeGrafter"/>
</dbReference>
<dbReference type="eggNOG" id="KOG0254">
    <property type="taxonomic scope" value="Eukaryota"/>
</dbReference>
<evidence type="ECO:0000256" key="1">
    <source>
        <dbReference type="ARBA" id="ARBA00004141"/>
    </source>
</evidence>
<dbReference type="OrthoDB" id="6612291at2759"/>
<feature type="transmembrane region" description="Helical" evidence="8">
    <location>
        <begin position="236"/>
        <end position="257"/>
    </location>
</feature>
<evidence type="ECO:0000256" key="5">
    <source>
        <dbReference type="ARBA" id="ARBA00022989"/>
    </source>
</evidence>
<evidence type="ECO:0000256" key="6">
    <source>
        <dbReference type="ARBA" id="ARBA00023136"/>
    </source>
</evidence>
<keyword evidence="6 8" id="KW-0472">Membrane</keyword>
<evidence type="ECO:0000256" key="4">
    <source>
        <dbReference type="ARBA" id="ARBA00022692"/>
    </source>
</evidence>
<dbReference type="EMBL" id="JARH01000308">
    <property type="protein sequence ID" value="EXF82618.1"/>
    <property type="molecule type" value="Genomic_DNA"/>
</dbReference>
<dbReference type="GO" id="GO:0016020">
    <property type="term" value="C:membrane"/>
    <property type="evidence" value="ECO:0007669"/>
    <property type="project" value="UniProtKB-SubCell"/>
</dbReference>
<reference evidence="10 11" key="1">
    <citation type="submission" date="2014-02" db="EMBL/GenBank/DDBJ databases">
        <title>The genome sequence of Colletotrichum fioriniae PJ7.</title>
        <authorList>
            <person name="Baroncelli R."/>
            <person name="Thon M.R."/>
        </authorList>
    </citation>
    <scope>NUCLEOTIDE SEQUENCE [LARGE SCALE GENOMIC DNA]</scope>
    <source>
        <strain evidence="10 11">PJ7</strain>
    </source>
</reference>
<dbReference type="InterPro" id="IPR036259">
    <property type="entry name" value="MFS_trans_sf"/>
</dbReference>
<evidence type="ECO:0000313" key="11">
    <source>
        <dbReference type="Proteomes" id="UP000020467"/>
    </source>
</evidence>
<dbReference type="PRINTS" id="PR00171">
    <property type="entry name" value="SUGRTRNSPORT"/>
</dbReference>
<sequence length="557" mass="61062">MRVGEPPPKRSGPCMLLADSKLTKALVGLRIIIPWSMVASPRQLFETPNLHQSADLSFTYISAMKPERSGWLSKPFLTSILLGIGGFLYGYDSGIITPSLALKSFLAYFGNPDAPLRGAIVSVYQAGAWLGSASVGVTSDKFGRRKAIAFGCVWGVIGGALMAGAAHVAMLIMGRLLVGFAVGTITGVAPVFGAEIAKTHERARITAVNQMMVAWGFFVALWTGVGEGKWQNPNQWRLGFAIQSVPALVLGISVLFLGESPRWLCLKGRHEEAEKAFRNYHYDGSNDDWCRNEFTIIQVNIAEELQAQGRLSWGDLFKTPAFRKRLFVGSFVWAAAMLSGISFVQYYQTAIYATLQFSQDQQLLVSGLYGSVAPVACFISLFFVDRIGRKKILIVSSSLLSLCYLIITILAAVYPARPGYPTNEAAQRGLIACIFAVSANYSALLGPMTWIIPPEVFTTELRAKANAIVQVIHYSISLIITQCSPIALAAVGWKYYAQILFILTNALCATVFAFFYPETRGKSLEEIDEIFGDVKIVRDVDFAEKAGVQEVEIRQRH</sequence>
<accession>A0A010SCX6</accession>
<dbReference type="PROSITE" id="PS00216">
    <property type="entry name" value="SUGAR_TRANSPORT_1"/>
    <property type="match status" value="2"/>
</dbReference>
<comment type="similarity">
    <text evidence="2 7">Belongs to the major facilitator superfamily. Sugar transporter (TC 2.A.1.1) family.</text>
</comment>
<dbReference type="NCBIfam" id="TIGR00879">
    <property type="entry name" value="SP"/>
    <property type="match status" value="1"/>
</dbReference>
<proteinExistence type="inferred from homology"/>
<dbReference type="KEGG" id="cfj:CFIO01_06094"/>
<protein>
    <recommendedName>
        <fullName evidence="9">Major facilitator superfamily (MFS) profile domain-containing protein</fullName>
    </recommendedName>
</protein>
<organism evidence="10 11">
    <name type="scientific">Colletotrichum fioriniae PJ7</name>
    <dbReference type="NCBI Taxonomy" id="1445577"/>
    <lineage>
        <taxon>Eukaryota</taxon>
        <taxon>Fungi</taxon>
        <taxon>Dikarya</taxon>
        <taxon>Ascomycota</taxon>
        <taxon>Pezizomycotina</taxon>
        <taxon>Sordariomycetes</taxon>
        <taxon>Hypocreomycetidae</taxon>
        <taxon>Glomerellales</taxon>
        <taxon>Glomerellaceae</taxon>
        <taxon>Colletotrichum</taxon>
        <taxon>Colletotrichum acutatum species complex</taxon>
    </lineage>
</organism>
<feature type="transmembrane region" description="Helical" evidence="8">
    <location>
        <begin position="172"/>
        <end position="193"/>
    </location>
</feature>
<comment type="caution">
    <text evidence="10">The sequence shown here is derived from an EMBL/GenBank/DDBJ whole genome shotgun (WGS) entry which is preliminary data.</text>
</comment>
<dbReference type="InterPro" id="IPR050360">
    <property type="entry name" value="MFS_Sugar_Transporters"/>
</dbReference>
<evidence type="ECO:0000256" key="7">
    <source>
        <dbReference type="RuleBase" id="RU003346"/>
    </source>
</evidence>
<keyword evidence="5 8" id="KW-1133">Transmembrane helix</keyword>
<dbReference type="Proteomes" id="UP000020467">
    <property type="component" value="Unassembled WGS sequence"/>
</dbReference>
<feature type="transmembrane region" description="Helical" evidence="8">
    <location>
        <begin position="76"/>
        <end position="96"/>
    </location>
</feature>
<evidence type="ECO:0000259" key="9">
    <source>
        <dbReference type="PROSITE" id="PS50850"/>
    </source>
</evidence>
<dbReference type="FunFam" id="1.20.1250.20:FF:000134">
    <property type="entry name" value="MFS sugar transporter protein"/>
    <property type="match status" value="1"/>
</dbReference>
<dbReference type="InterPro" id="IPR003663">
    <property type="entry name" value="Sugar/inositol_transpt"/>
</dbReference>
<dbReference type="InterPro" id="IPR005829">
    <property type="entry name" value="Sugar_transporter_CS"/>
</dbReference>
<dbReference type="PROSITE" id="PS00217">
    <property type="entry name" value="SUGAR_TRANSPORT_2"/>
    <property type="match status" value="1"/>
</dbReference>
<feature type="transmembrane region" description="Helical" evidence="8">
    <location>
        <begin position="116"/>
        <end position="135"/>
    </location>
</feature>
<dbReference type="HOGENOM" id="CLU_001265_30_13_1"/>
<dbReference type="SUPFAM" id="SSF103473">
    <property type="entry name" value="MFS general substrate transporter"/>
    <property type="match status" value="1"/>
</dbReference>
<evidence type="ECO:0000256" key="3">
    <source>
        <dbReference type="ARBA" id="ARBA00022448"/>
    </source>
</evidence>
<evidence type="ECO:0000256" key="2">
    <source>
        <dbReference type="ARBA" id="ARBA00010992"/>
    </source>
</evidence>
<dbReference type="Gene3D" id="1.20.1250.20">
    <property type="entry name" value="MFS general substrate transporter like domains"/>
    <property type="match status" value="1"/>
</dbReference>
<dbReference type="Pfam" id="PF00083">
    <property type="entry name" value="Sugar_tr"/>
    <property type="match status" value="1"/>
</dbReference>
<feature type="transmembrane region" description="Helical" evidence="8">
    <location>
        <begin position="426"/>
        <end position="446"/>
    </location>
</feature>
<keyword evidence="3 7" id="KW-0813">Transport</keyword>
<evidence type="ECO:0000313" key="10">
    <source>
        <dbReference type="EMBL" id="EXF82618.1"/>
    </source>
</evidence>
<feature type="transmembrane region" description="Helical" evidence="8">
    <location>
        <begin position="326"/>
        <end position="347"/>
    </location>
</feature>
<name>A0A010SCX6_9PEZI</name>
<feature type="transmembrane region" description="Helical" evidence="8">
    <location>
        <begin position="205"/>
        <end position="224"/>
    </location>
</feature>
<evidence type="ECO:0000256" key="8">
    <source>
        <dbReference type="SAM" id="Phobius"/>
    </source>
</evidence>
<feature type="transmembrane region" description="Helical" evidence="8">
    <location>
        <begin position="467"/>
        <end position="489"/>
    </location>
</feature>
<comment type="subcellular location">
    <subcellularLocation>
        <location evidence="1">Membrane</location>
        <topology evidence="1">Multi-pass membrane protein</topology>
    </subcellularLocation>
</comment>
<feature type="transmembrane region" description="Helical" evidence="8">
    <location>
        <begin position="147"/>
        <end position="166"/>
    </location>
</feature>
<keyword evidence="4 8" id="KW-0812">Transmembrane</keyword>
<feature type="transmembrane region" description="Helical" evidence="8">
    <location>
        <begin position="367"/>
        <end position="385"/>
    </location>
</feature>
<dbReference type="PANTHER" id="PTHR48022">
    <property type="entry name" value="PLASTIDIC GLUCOSE TRANSPORTER 4"/>
    <property type="match status" value="1"/>
</dbReference>